<dbReference type="PRINTS" id="PR00409">
    <property type="entry name" value="PHDIOXRDTASE"/>
</dbReference>
<reference evidence="10 11" key="1">
    <citation type="submission" date="2024-10" db="EMBL/GenBank/DDBJ databases">
        <title>The Natural Products Discovery Center: Release of the First 8490 Sequenced Strains for Exploring Actinobacteria Biosynthetic Diversity.</title>
        <authorList>
            <person name="Kalkreuter E."/>
            <person name="Kautsar S.A."/>
            <person name="Yang D."/>
            <person name="Bader C.D."/>
            <person name="Teijaro C.N."/>
            <person name="Fluegel L."/>
            <person name="Davis C.M."/>
            <person name="Simpson J.R."/>
            <person name="Lauterbach L."/>
            <person name="Steele A.D."/>
            <person name="Gui C."/>
            <person name="Meng S."/>
            <person name="Li G."/>
            <person name="Viehrig K."/>
            <person name="Ye F."/>
            <person name="Su P."/>
            <person name="Kiefer A.F."/>
            <person name="Nichols A."/>
            <person name="Cepeda A.J."/>
            <person name="Yan W."/>
            <person name="Fan B."/>
            <person name="Jiang Y."/>
            <person name="Adhikari A."/>
            <person name="Zheng C.-J."/>
            <person name="Schuster L."/>
            <person name="Cowan T.M."/>
            <person name="Smanski M.J."/>
            <person name="Chevrette M.G."/>
            <person name="De Carvalho L.P.S."/>
            <person name="Shen B."/>
        </authorList>
    </citation>
    <scope>NUCLEOTIDE SEQUENCE [LARGE SCALE GENOMIC DNA]</scope>
    <source>
        <strain evidence="10 11">NPDC004550</strain>
    </source>
</reference>
<evidence type="ECO:0000256" key="5">
    <source>
        <dbReference type="ARBA" id="ARBA00023002"/>
    </source>
</evidence>
<dbReference type="InterPro" id="IPR039261">
    <property type="entry name" value="FNR_nucleotide-bd"/>
</dbReference>
<evidence type="ECO:0000256" key="2">
    <source>
        <dbReference type="ARBA" id="ARBA00022630"/>
    </source>
</evidence>
<evidence type="ECO:0000256" key="4">
    <source>
        <dbReference type="ARBA" id="ARBA00022723"/>
    </source>
</evidence>
<dbReference type="InterPro" id="IPR036010">
    <property type="entry name" value="2Fe-2S_ferredoxin-like_sf"/>
</dbReference>
<sequence>MTTDTLELVLTGIDDSIPDIRSITFAARDGAALPGFVAGSHLAIDVGGRFNAYSLTGDGVHPLSYSISVLRVVDGAGGSIFIHDELALGDVVTARLPRSAFAPVAVAVKHVLLAGGIGVTPIVSHLRAAARWGREVQVLYTYREGRGAHVDDVRALAPGAEFLIEGPEQFQARLNDVLIDQPVGTHLYVCGPGAMIDAVINTATALGWPESRLHLERFGLDILDPGEPFTVTLAHSARTLDVPSGTTLLEVLEGAGIAVPNLCRQGVCGECKIAVTAGKPLHRDLFLTDDEKAYGDTVMPCVSRANGPSLEVAL</sequence>
<keyword evidence="2" id="KW-0285">Flavoprotein</keyword>
<dbReference type="CDD" id="cd06185">
    <property type="entry name" value="PDR_like"/>
    <property type="match status" value="1"/>
</dbReference>
<dbReference type="Gene3D" id="3.40.50.80">
    <property type="entry name" value="Nucleotide-binding domain of ferredoxin-NADP reductase (FNR) module"/>
    <property type="match status" value="1"/>
</dbReference>
<keyword evidence="3" id="KW-0001">2Fe-2S</keyword>
<evidence type="ECO:0000256" key="1">
    <source>
        <dbReference type="ARBA" id="ARBA00001974"/>
    </source>
</evidence>
<dbReference type="InterPro" id="IPR001041">
    <property type="entry name" value="2Fe-2S_ferredoxin-type"/>
</dbReference>
<keyword evidence="5" id="KW-0560">Oxidoreductase</keyword>
<dbReference type="PANTHER" id="PTHR47354:SF1">
    <property type="entry name" value="CARNITINE MONOOXYGENASE REDUCTASE SUBUNIT"/>
    <property type="match status" value="1"/>
</dbReference>
<keyword evidence="11" id="KW-1185">Reference proteome</keyword>
<dbReference type="InterPro" id="IPR054582">
    <property type="entry name" value="DmmA-like_N"/>
</dbReference>
<evidence type="ECO:0000259" key="8">
    <source>
        <dbReference type="PROSITE" id="PS51085"/>
    </source>
</evidence>
<dbReference type="Pfam" id="PF22290">
    <property type="entry name" value="DmmA-like_N"/>
    <property type="match status" value="1"/>
</dbReference>
<keyword evidence="6" id="KW-0408">Iron</keyword>
<dbReference type="Gene3D" id="2.40.30.10">
    <property type="entry name" value="Translation factors"/>
    <property type="match status" value="1"/>
</dbReference>
<evidence type="ECO:0000256" key="7">
    <source>
        <dbReference type="ARBA" id="ARBA00023014"/>
    </source>
</evidence>
<comment type="caution">
    <text evidence="10">The sequence shown here is derived from an EMBL/GenBank/DDBJ whole genome shotgun (WGS) entry which is preliminary data.</text>
</comment>
<dbReference type="PROSITE" id="PS51085">
    <property type="entry name" value="2FE2S_FER_2"/>
    <property type="match status" value="1"/>
</dbReference>
<evidence type="ECO:0000259" key="9">
    <source>
        <dbReference type="PROSITE" id="PS51384"/>
    </source>
</evidence>
<comment type="cofactor">
    <cofactor evidence="1">
        <name>FAD</name>
        <dbReference type="ChEBI" id="CHEBI:57692"/>
    </cofactor>
</comment>
<dbReference type="PROSITE" id="PS51384">
    <property type="entry name" value="FAD_FR"/>
    <property type="match status" value="1"/>
</dbReference>
<dbReference type="SUPFAM" id="SSF63380">
    <property type="entry name" value="Riboflavin synthase domain-like"/>
    <property type="match status" value="1"/>
</dbReference>
<keyword evidence="4" id="KW-0479">Metal-binding</keyword>
<dbReference type="EMBL" id="JBIALX010000002">
    <property type="protein sequence ID" value="MFF0452918.1"/>
    <property type="molecule type" value="Genomic_DNA"/>
</dbReference>
<evidence type="ECO:0000313" key="10">
    <source>
        <dbReference type="EMBL" id="MFF0452918.1"/>
    </source>
</evidence>
<dbReference type="RefSeq" id="WP_387249662.1">
    <property type="nucleotide sequence ID" value="NZ_JBIALX010000002.1"/>
</dbReference>
<dbReference type="InterPro" id="IPR050415">
    <property type="entry name" value="MRET"/>
</dbReference>
<name>A0ABW6NCW7_9NOCA</name>
<gene>
    <name evidence="10" type="ORF">ACFYTH_06065</name>
</gene>
<dbReference type="Pfam" id="PF00111">
    <property type="entry name" value="Fer2"/>
    <property type="match status" value="1"/>
</dbReference>
<dbReference type="Proteomes" id="UP001601521">
    <property type="component" value="Unassembled WGS sequence"/>
</dbReference>
<dbReference type="SUPFAM" id="SSF52343">
    <property type="entry name" value="Ferredoxin reductase-like, C-terminal NADP-linked domain"/>
    <property type="match status" value="1"/>
</dbReference>
<dbReference type="InterPro" id="IPR017927">
    <property type="entry name" value="FAD-bd_FR_type"/>
</dbReference>
<proteinExistence type="predicted"/>
<dbReference type="Gene3D" id="3.10.20.30">
    <property type="match status" value="1"/>
</dbReference>
<dbReference type="InterPro" id="IPR012675">
    <property type="entry name" value="Beta-grasp_dom_sf"/>
</dbReference>
<organism evidence="10 11">
    <name type="scientific">Nocardia africana</name>
    <dbReference type="NCBI Taxonomy" id="134964"/>
    <lineage>
        <taxon>Bacteria</taxon>
        <taxon>Bacillati</taxon>
        <taxon>Actinomycetota</taxon>
        <taxon>Actinomycetes</taxon>
        <taxon>Mycobacteriales</taxon>
        <taxon>Nocardiaceae</taxon>
        <taxon>Nocardia</taxon>
    </lineage>
</organism>
<protein>
    <submittedName>
        <fullName evidence="10">PDR/VanB family oxidoreductase</fullName>
    </submittedName>
</protein>
<evidence type="ECO:0000256" key="6">
    <source>
        <dbReference type="ARBA" id="ARBA00023004"/>
    </source>
</evidence>
<keyword evidence="7" id="KW-0411">Iron-sulfur</keyword>
<accession>A0ABW6NCW7</accession>
<evidence type="ECO:0000256" key="3">
    <source>
        <dbReference type="ARBA" id="ARBA00022714"/>
    </source>
</evidence>
<feature type="domain" description="2Fe-2S ferredoxin-type" evidence="8">
    <location>
        <begin position="229"/>
        <end position="314"/>
    </location>
</feature>
<dbReference type="CDD" id="cd00207">
    <property type="entry name" value="fer2"/>
    <property type="match status" value="1"/>
</dbReference>
<evidence type="ECO:0000313" key="11">
    <source>
        <dbReference type="Proteomes" id="UP001601521"/>
    </source>
</evidence>
<dbReference type="PANTHER" id="PTHR47354">
    <property type="entry name" value="NADH OXIDOREDUCTASE HCR"/>
    <property type="match status" value="1"/>
</dbReference>
<dbReference type="SUPFAM" id="SSF54292">
    <property type="entry name" value="2Fe-2S ferredoxin-like"/>
    <property type="match status" value="1"/>
</dbReference>
<dbReference type="InterPro" id="IPR017938">
    <property type="entry name" value="Riboflavin_synthase-like_b-brl"/>
</dbReference>
<feature type="domain" description="FAD-binding FR-type" evidence="9">
    <location>
        <begin position="1"/>
        <end position="104"/>
    </location>
</feature>